<dbReference type="AlphaFoldDB" id="A0AAE1GGD1"/>
<reference evidence="2" key="1">
    <citation type="submission" date="2023-10" db="EMBL/GenBank/DDBJ databases">
        <title>Genome assemblies of two species of porcelain crab, Petrolisthes cinctipes and Petrolisthes manimaculis (Anomura: Porcellanidae).</title>
        <authorList>
            <person name="Angst P."/>
        </authorList>
    </citation>
    <scope>NUCLEOTIDE SEQUENCE</scope>
    <source>
        <strain evidence="2">PB745_01</strain>
        <tissue evidence="2">Gill</tissue>
    </source>
</reference>
<accession>A0AAE1GGD1</accession>
<feature type="compositionally biased region" description="Basic and acidic residues" evidence="1">
    <location>
        <begin position="7"/>
        <end position="19"/>
    </location>
</feature>
<evidence type="ECO:0000256" key="1">
    <source>
        <dbReference type="SAM" id="MobiDB-lite"/>
    </source>
</evidence>
<protein>
    <submittedName>
        <fullName evidence="2">Uncharacterized protein</fullName>
    </submittedName>
</protein>
<organism evidence="2 3">
    <name type="scientific">Petrolisthes cinctipes</name>
    <name type="common">Flat porcelain crab</name>
    <dbReference type="NCBI Taxonomy" id="88211"/>
    <lineage>
        <taxon>Eukaryota</taxon>
        <taxon>Metazoa</taxon>
        <taxon>Ecdysozoa</taxon>
        <taxon>Arthropoda</taxon>
        <taxon>Crustacea</taxon>
        <taxon>Multicrustacea</taxon>
        <taxon>Malacostraca</taxon>
        <taxon>Eumalacostraca</taxon>
        <taxon>Eucarida</taxon>
        <taxon>Decapoda</taxon>
        <taxon>Pleocyemata</taxon>
        <taxon>Anomura</taxon>
        <taxon>Galatheoidea</taxon>
        <taxon>Porcellanidae</taxon>
        <taxon>Petrolisthes</taxon>
    </lineage>
</organism>
<feature type="region of interest" description="Disordered" evidence="1">
    <location>
        <begin position="1"/>
        <end position="53"/>
    </location>
</feature>
<feature type="compositionally biased region" description="Basic and acidic residues" evidence="1">
    <location>
        <begin position="27"/>
        <end position="37"/>
    </location>
</feature>
<comment type="caution">
    <text evidence="2">The sequence shown here is derived from an EMBL/GenBank/DDBJ whole genome shotgun (WGS) entry which is preliminary data.</text>
</comment>
<evidence type="ECO:0000313" key="2">
    <source>
        <dbReference type="EMBL" id="KAK3891229.1"/>
    </source>
</evidence>
<sequence length="165" mass="18930">MRGKPRYIREGHPGSREDAGVLGSHPGPRDIGIKGAERPTLSHFPASSRTRRTSPAIVPVAVPACHTHINNNTHPRQPHRQPFNHKYSTRRQRHNTTPLLHTSTNIYPYHNMPVPIRNNNYTQPQQPVLQQHLDTFSHSGYPFLSTQPQSTPLYHQQHYVPPRFQ</sequence>
<gene>
    <name evidence="2" type="ORF">Pcinc_004871</name>
</gene>
<name>A0AAE1GGD1_PETCI</name>
<keyword evidence="3" id="KW-1185">Reference proteome</keyword>
<evidence type="ECO:0000313" key="3">
    <source>
        <dbReference type="Proteomes" id="UP001286313"/>
    </source>
</evidence>
<proteinExistence type="predicted"/>
<dbReference type="EMBL" id="JAWQEG010000361">
    <property type="protein sequence ID" value="KAK3891229.1"/>
    <property type="molecule type" value="Genomic_DNA"/>
</dbReference>
<dbReference type="Proteomes" id="UP001286313">
    <property type="component" value="Unassembled WGS sequence"/>
</dbReference>